<accession>U4LAB9</accession>
<protein>
    <submittedName>
        <fullName evidence="2">Uncharacterized protein</fullName>
    </submittedName>
</protein>
<dbReference type="EMBL" id="HF935554">
    <property type="protein sequence ID" value="CCX10678.1"/>
    <property type="molecule type" value="Genomic_DNA"/>
</dbReference>
<feature type="signal peptide" evidence="1">
    <location>
        <begin position="1"/>
        <end position="20"/>
    </location>
</feature>
<evidence type="ECO:0000256" key="1">
    <source>
        <dbReference type="SAM" id="SignalP"/>
    </source>
</evidence>
<gene>
    <name evidence="2" type="ORF">PCON_10272</name>
</gene>
<proteinExistence type="predicted"/>
<dbReference type="AlphaFoldDB" id="U4LAB9"/>
<reference evidence="2 3" key="1">
    <citation type="journal article" date="2013" name="PLoS Genet.">
        <title>The genome and development-dependent transcriptomes of Pyronema confluens: a window into fungal evolution.</title>
        <authorList>
            <person name="Traeger S."/>
            <person name="Altegoer F."/>
            <person name="Freitag M."/>
            <person name="Gabaldon T."/>
            <person name="Kempken F."/>
            <person name="Kumar A."/>
            <person name="Marcet-Houben M."/>
            <person name="Poggeler S."/>
            <person name="Stajich J.E."/>
            <person name="Nowrousian M."/>
        </authorList>
    </citation>
    <scope>NUCLEOTIDE SEQUENCE [LARGE SCALE GENOMIC DNA]</scope>
    <source>
        <strain evidence="3">CBS 100304</strain>
        <tissue evidence="2">Vegetative mycelium</tissue>
    </source>
</reference>
<organism evidence="2 3">
    <name type="scientific">Pyronema omphalodes (strain CBS 100304)</name>
    <name type="common">Pyronema confluens</name>
    <dbReference type="NCBI Taxonomy" id="1076935"/>
    <lineage>
        <taxon>Eukaryota</taxon>
        <taxon>Fungi</taxon>
        <taxon>Dikarya</taxon>
        <taxon>Ascomycota</taxon>
        <taxon>Pezizomycotina</taxon>
        <taxon>Pezizomycetes</taxon>
        <taxon>Pezizales</taxon>
        <taxon>Pyronemataceae</taxon>
        <taxon>Pyronema</taxon>
    </lineage>
</organism>
<sequence>MKFSILPFSLSFIFPSIVNGDELGMKIWMTTKAREAKAMKWTIWEDRCKPISEPMDNSITFVRPSSNTCCTFYKADK</sequence>
<evidence type="ECO:0000313" key="2">
    <source>
        <dbReference type="EMBL" id="CCX10678.1"/>
    </source>
</evidence>
<dbReference type="Proteomes" id="UP000018144">
    <property type="component" value="Unassembled WGS sequence"/>
</dbReference>
<keyword evidence="3" id="KW-1185">Reference proteome</keyword>
<name>U4LAB9_PYROM</name>
<feature type="chain" id="PRO_5004651183" evidence="1">
    <location>
        <begin position="21"/>
        <end position="77"/>
    </location>
</feature>
<keyword evidence="1" id="KW-0732">Signal</keyword>
<evidence type="ECO:0000313" key="3">
    <source>
        <dbReference type="Proteomes" id="UP000018144"/>
    </source>
</evidence>